<feature type="compositionally biased region" description="Basic and acidic residues" evidence="1">
    <location>
        <begin position="156"/>
        <end position="166"/>
    </location>
</feature>
<feature type="compositionally biased region" description="Gly residues" evidence="1">
    <location>
        <begin position="136"/>
        <end position="148"/>
    </location>
</feature>
<dbReference type="OrthoDB" id="3260716at2759"/>
<dbReference type="AlphaFoldDB" id="A0A438MXV1"/>
<name>A0A438MXV1_EXOME</name>
<organism evidence="2 3">
    <name type="scientific">Exophiala mesophila</name>
    <name type="common">Black yeast-like fungus</name>
    <dbReference type="NCBI Taxonomy" id="212818"/>
    <lineage>
        <taxon>Eukaryota</taxon>
        <taxon>Fungi</taxon>
        <taxon>Dikarya</taxon>
        <taxon>Ascomycota</taxon>
        <taxon>Pezizomycotina</taxon>
        <taxon>Eurotiomycetes</taxon>
        <taxon>Chaetothyriomycetidae</taxon>
        <taxon>Chaetothyriales</taxon>
        <taxon>Herpotrichiellaceae</taxon>
        <taxon>Exophiala</taxon>
    </lineage>
</organism>
<feature type="compositionally biased region" description="Polar residues" evidence="1">
    <location>
        <begin position="89"/>
        <end position="98"/>
    </location>
</feature>
<dbReference type="EMBL" id="NAJM01000036">
    <property type="protein sequence ID" value="RVX68582.1"/>
    <property type="molecule type" value="Genomic_DNA"/>
</dbReference>
<reference evidence="2 3" key="1">
    <citation type="submission" date="2017-03" db="EMBL/GenBank/DDBJ databases">
        <title>Genomes of endolithic fungi from Antarctica.</title>
        <authorList>
            <person name="Coleine C."/>
            <person name="Masonjones S."/>
            <person name="Stajich J.E."/>
        </authorList>
    </citation>
    <scope>NUCLEOTIDE SEQUENCE [LARGE SCALE GENOMIC DNA]</scope>
    <source>
        <strain evidence="2 3">CCFEE 6314</strain>
    </source>
</reference>
<comment type="caution">
    <text evidence="2">The sequence shown here is derived from an EMBL/GenBank/DDBJ whole genome shotgun (WGS) entry which is preliminary data.</text>
</comment>
<sequence>MAARNADSMTNAQGEFKPTQPRDEPLTTHGHQPGQKVSPADHAPEFSAQTLPAGSAPSSKTFQPNTSSETPGQGNNPSVLRSHGKEDVSTSASSTLVGATSADVHTGLGHPGQGQTSNELRHDGAHTRTKQRSGPEGAGAPGGSGLTGGDDSLNTEFRRLQEDSGHPRGPLPGHNATLSGAESKEPVGSAELASEGGKGPTALNPTNKSTNASGVADRGTGNDHQA</sequence>
<protein>
    <submittedName>
        <fullName evidence="2">Uncharacterized protein</fullName>
    </submittedName>
</protein>
<evidence type="ECO:0000256" key="1">
    <source>
        <dbReference type="SAM" id="MobiDB-lite"/>
    </source>
</evidence>
<feature type="region of interest" description="Disordered" evidence="1">
    <location>
        <begin position="1"/>
        <end position="226"/>
    </location>
</feature>
<dbReference type="Proteomes" id="UP000288859">
    <property type="component" value="Unassembled WGS sequence"/>
</dbReference>
<evidence type="ECO:0000313" key="3">
    <source>
        <dbReference type="Proteomes" id="UP000288859"/>
    </source>
</evidence>
<evidence type="ECO:0000313" key="2">
    <source>
        <dbReference type="EMBL" id="RVX68582.1"/>
    </source>
</evidence>
<accession>A0A438MXV1</accession>
<gene>
    <name evidence="2" type="ORF">B0A52_07009</name>
</gene>
<feature type="compositionally biased region" description="Polar residues" evidence="1">
    <location>
        <begin position="47"/>
        <end position="79"/>
    </location>
</feature>
<feature type="compositionally biased region" description="Polar residues" evidence="1">
    <location>
        <begin position="203"/>
        <end position="213"/>
    </location>
</feature>
<proteinExistence type="predicted"/>